<dbReference type="SUPFAM" id="SSF55961">
    <property type="entry name" value="Bet v1-like"/>
    <property type="match status" value="1"/>
</dbReference>
<dbReference type="Proteomes" id="UP000451471">
    <property type="component" value="Unassembled WGS sequence"/>
</dbReference>
<dbReference type="OrthoDB" id="66844at2157"/>
<gene>
    <name evidence="1" type="ORF">GQS65_05615</name>
</gene>
<evidence type="ECO:0000313" key="2">
    <source>
        <dbReference type="Proteomes" id="UP000451471"/>
    </source>
</evidence>
<dbReference type="AlphaFoldDB" id="A0A6B0GGB2"/>
<dbReference type="Pfam" id="PF10604">
    <property type="entry name" value="Polyketide_cyc2"/>
    <property type="match status" value="1"/>
</dbReference>
<organism evidence="1 2">
    <name type="scientific">Halomarina oriensis</name>
    <dbReference type="NCBI Taxonomy" id="671145"/>
    <lineage>
        <taxon>Archaea</taxon>
        <taxon>Methanobacteriati</taxon>
        <taxon>Methanobacteriota</taxon>
        <taxon>Stenosarchaea group</taxon>
        <taxon>Halobacteria</taxon>
        <taxon>Halobacteriales</taxon>
        <taxon>Natronomonadaceae</taxon>
        <taxon>Halomarina</taxon>
    </lineage>
</organism>
<accession>A0A6B0GGB2</accession>
<dbReference type="Gene3D" id="3.30.530.20">
    <property type="match status" value="1"/>
</dbReference>
<protein>
    <submittedName>
        <fullName evidence="1">SRPBCC family protein</fullName>
    </submittedName>
</protein>
<comment type="caution">
    <text evidence="1">The sequence shown here is derived from an EMBL/GenBank/DDBJ whole genome shotgun (WGS) entry which is preliminary data.</text>
</comment>
<reference evidence="1 2" key="1">
    <citation type="submission" date="2019-12" db="EMBL/GenBank/DDBJ databases">
        <title>Halocatena pleomorpha gen. nov. sp. nov., an extremely halophilic archaeon of family Halobacteriaceae isolated from saltpan soil.</title>
        <authorList>
            <person name="Pal Y."/>
            <person name="Verma A."/>
            <person name="Krishnamurthi S."/>
            <person name="Kumar P."/>
        </authorList>
    </citation>
    <scope>NUCLEOTIDE SEQUENCE [LARGE SCALE GENOMIC DNA]</scope>
    <source>
        <strain evidence="1 2">JCM 16495</strain>
    </source>
</reference>
<dbReference type="EMBL" id="WSZK01000012">
    <property type="protein sequence ID" value="MWG33976.1"/>
    <property type="molecule type" value="Genomic_DNA"/>
</dbReference>
<proteinExistence type="predicted"/>
<sequence>MSLSLSRTADGTRLEIGRVVDAPAETLWNLLRDTTTWPEWGPSVRAVDCDVRYVEAGTEGRVRLATPGHPWARFRITSCADHRWSWSVSPPLNDAIRNVFDPGPTLPATGHRVEPLGEGRCRVVFEVPPLAAGYAVVCRRALARLDELAHERRT</sequence>
<evidence type="ECO:0000313" key="1">
    <source>
        <dbReference type="EMBL" id="MWG33976.1"/>
    </source>
</evidence>
<dbReference type="InterPro" id="IPR023393">
    <property type="entry name" value="START-like_dom_sf"/>
</dbReference>
<keyword evidence="2" id="KW-1185">Reference proteome</keyword>
<dbReference type="RefSeq" id="WP_158203689.1">
    <property type="nucleotide sequence ID" value="NZ_WSZK01000012.1"/>
</dbReference>
<dbReference type="InterPro" id="IPR019587">
    <property type="entry name" value="Polyketide_cyclase/dehydratase"/>
</dbReference>
<name>A0A6B0GGB2_9EURY</name>